<dbReference type="SUPFAM" id="SSF81383">
    <property type="entry name" value="F-box domain"/>
    <property type="match status" value="1"/>
</dbReference>
<evidence type="ECO:0000256" key="1">
    <source>
        <dbReference type="SAM" id="MobiDB-lite"/>
    </source>
</evidence>
<comment type="caution">
    <text evidence="3">The sequence shown here is derived from an EMBL/GenBank/DDBJ whole genome shotgun (WGS) entry which is preliminary data.</text>
</comment>
<dbReference type="PANTHER" id="PTHR31672">
    <property type="entry name" value="BNACNNG10540D PROTEIN"/>
    <property type="match status" value="1"/>
</dbReference>
<feature type="domain" description="F-box" evidence="2">
    <location>
        <begin position="157"/>
        <end position="197"/>
    </location>
</feature>
<sequence>MDFDEYEYLEKTVAVIANGNDSPSKPKDGEKTYRRRGRDKDDGIIEEEYPRKSKKTRGEEENGRSREDRSEHHRSSVRDGDRDRSGHSRIELEREKESRESRKLKDKKEVVEPEADLERDQRTVFAYQMPLKATEWDVYESFSKAGNKIFGCIVDLLSEDIIYGILSRLPIKSLARFRSVCKLWLKYTDSPYLRTIHVKEEPTPIMFQKFINNKMMKISFLCGTTSLDKNPVLELSYDSPYETLLLGSCNGLALVSYQLTPGIAGTYRFAVINPLRKQRHDLPPISIKIRPRQIYLDGPVDASGFGYDDSTNTFKVVFAILKNPQRNVGCTMVHSLGMRSWRKISQIPYYPISGEGVFVHGQLHWLTTEEGLRDDTKRKIVRFDLKTEIFKSTLDPPKGCYYLADTQLVNLNGEVGFAHINPIGVSPIGIKLWILKKEEWVSHCCFDPTHILPNYYDYEVEVSGCWNKDGDILWTYNGGDQLFVYTLKNGDLREVELSDPFEVPTRFLMYQSDLFSIYTNAYSIKG</sequence>
<dbReference type="Proteomes" id="UP001408789">
    <property type="component" value="Unassembled WGS sequence"/>
</dbReference>
<dbReference type="EMBL" id="JBCNJP010000003">
    <property type="protein sequence ID" value="KAK9078997.1"/>
    <property type="molecule type" value="Genomic_DNA"/>
</dbReference>
<dbReference type="SMART" id="SM00256">
    <property type="entry name" value="FBOX"/>
    <property type="match status" value="1"/>
</dbReference>
<dbReference type="InterPro" id="IPR050796">
    <property type="entry name" value="SCF_F-box_component"/>
</dbReference>
<dbReference type="Pfam" id="PF00646">
    <property type="entry name" value="F-box"/>
    <property type="match status" value="1"/>
</dbReference>
<evidence type="ECO:0000259" key="2">
    <source>
        <dbReference type="SMART" id="SM00256"/>
    </source>
</evidence>
<dbReference type="AlphaFoldDB" id="A0AAP0DU04"/>
<accession>A0AAP0DU04</accession>
<feature type="compositionally biased region" description="Basic and acidic residues" evidence="1">
    <location>
        <begin position="24"/>
        <end position="115"/>
    </location>
</feature>
<dbReference type="CDD" id="cd22157">
    <property type="entry name" value="F-box_AtFBW1-like"/>
    <property type="match status" value="1"/>
</dbReference>
<evidence type="ECO:0000313" key="4">
    <source>
        <dbReference type="Proteomes" id="UP001408789"/>
    </source>
</evidence>
<evidence type="ECO:0000313" key="3">
    <source>
        <dbReference type="EMBL" id="KAK9078997.1"/>
    </source>
</evidence>
<dbReference type="InterPro" id="IPR036047">
    <property type="entry name" value="F-box-like_dom_sf"/>
</dbReference>
<proteinExistence type="predicted"/>
<dbReference type="PANTHER" id="PTHR31672:SF13">
    <property type="entry name" value="F-BOX PROTEIN CPR30-LIKE"/>
    <property type="match status" value="1"/>
</dbReference>
<dbReference type="Pfam" id="PF08268">
    <property type="entry name" value="FBA_3"/>
    <property type="match status" value="1"/>
</dbReference>
<keyword evidence="4" id="KW-1185">Reference proteome</keyword>
<dbReference type="InterPro" id="IPR013187">
    <property type="entry name" value="F-box-assoc_dom_typ3"/>
</dbReference>
<dbReference type="Gene3D" id="1.20.1280.50">
    <property type="match status" value="1"/>
</dbReference>
<dbReference type="InterPro" id="IPR017451">
    <property type="entry name" value="F-box-assoc_interact_dom"/>
</dbReference>
<dbReference type="NCBIfam" id="TIGR01640">
    <property type="entry name" value="F_box_assoc_1"/>
    <property type="match status" value="1"/>
</dbReference>
<gene>
    <name evidence="3" type="ORF">SSX86_000666</name>
</gene>
<organism evidence="3 4">
    <name type="scientific">Deinandra increscens subsp. villosa</name>
    <dbReference type="NCBI Taxonomy" id="3103831"/>
    <lineage>
        <taxon>Eukaryota</taxon>
        <taxon>Viridiplantae</taxon>
        <taxon>Streptophyta</taxon>
        <taxon>Embryophyta</taxon>
        <taxon>Tracheophyta</taxon>
        <taxon>Spermatophyta</taxon>
        <taxon>Magnoliopsida</taxon>
        <taxon>eudicotyledons</taxon>
        <taxon>Gunneridae</taxon>
        <taxon>Pentapetalae</taxon>
        <taxon>asterids</taxon>
        <taxon>campanulids</taxon>
        <taxon>Asterales</taxon>
        <taxon>Asteraceae</taxon>
        <taxon>Asteroideae</taxon>
        <taxon>Heliantheae alliance</taxon>
        <taxon>Madieae</taxon>
        <taxon>Madiinae</taxon>
        <taxon>Deinandra</taxon>
    </lineage>
</organism>
<reference evidence="3 4" key="1">
    <citation type="submission" date="2024-04" db="EMBL/GenBank/DDBJ databases">
        <title>The reference genome of an endangered Asteraceae, Deinandra increscens subsp. villosa, native to the Central Coast of California.</title>
        <authorList>
            <person name="Guilliams M."/>
            <person name="Hasenstab-Lehman K."/>
            <person name="Meyer R."/>
            <person name="Mcevoy S."/>
        </authorList>
    </citation>
    <scope>NUCLEOTIDE SEQUENCE [LARGE SCALE GENOMIC DNA]</scope>
    <source>
        <tissue evidence="3">Leaf</tissue>
    </source>
</reference>
<feature type="region of interest" description="Disordered" evidence="1">
    <location>
        <begin position="16"/>
        <end position="115"/>
    </location>
</feature>
<protein>
    <recommendedName>
        <fullName evidence="2">F-box domain-containing protein</fullName>
    </recommendedName>
</protein>
<name>A0AAP0DU04_9ASTR</name>
<dbReference type="InterPro" id="IPR001810">
    <property type="entry name" value="F-box_dom"/>
</dbReference>
<dbReference type="SUPFAM" id="SSF63825">
    <property type="entry name" value="YWTD domain"/>
    <property type="match status" value="1"/>
</dbReference>